<comment type="caution">
    <text evidence="11">The sequence shown here is derived from an EMBL/GenBank/DDBJ whole genome shotgun (WGS) entry which is preliminary data.</text>
</comment>
<keyword evidence="3 11" id="KW-0032">Aminotransferase</keyword>
<dbReference type="Proteomes" id="UP001155604">
    <property type="component" value="Unassembled WGS sequence"/>
</dbReference>
<comment type="cofactor">
    <cofactor evidence="1 7 9">
        <name>pyridoxal 5'-phosphate</name>
        <dbReference type="ChEBI" id="CHEBI:597326"/>
    </cofactor>
</comment>
<feature type="binding site" evidence="6">
    <location>
        <position position="352"/>
    </location>
    <ligand>
        <name>substrate</name>
    </ligand>
</feature>
<dbReference type="InterPro" id="IPR020578">
    <property type="entry name" value="Aminotrans_V_PyrdxlP_BS"/>
</dbReference>
<dbReference type="GO" id="GO:0004760">
    <property type="term" value="F:L-serine-pyruvate transaminase activity"/>
    <property type="evidence" value="ECO:0007669"/>
    <property type="project" value="TreeGrafter"/>
</dbReference>
<evidence type="ECO:0000256" key="9">
    <source>
        <dbReference type="RuleBase" id="RU004504"/>
    </source>
</evidence>
<evidence type="ECO:0000256" key="2">
    <source>
        <dbReference type="ARBA" id="ARBA00009236"/>
    </source>
</evidence>
<keyword evidence="5 7" id="KW-0663">Pyridoxal phosphate</keyword>
<evidence type="ECO:0000313" key="11">
    <source>
        <dbReference type="EMBL" id="MCT7947600.1"/>
    </source>
</evidence>
<comment type="similarity">
    <text evidence="2 8">Belongs to the class-V pyridoxal-phosphate-dependent aminotransferase family.</text>
</comment>
<sequence length="377" mass="40776">MLPAPRFTAFNPPRRILMGPGPSDVYPEVLAAQSRPTIGHLDPLFVGMMDELKSLIQYAFQTKNEMTMAVSAPGSAGMETCFVNLVEPGEKVIVCRNGVFGERMRQNVERVGAIAVLVDNEWGAPVDPAAVEAALKANPDAKFLAFVHAETSTGALSDAKTLCALAKTYGCLSIVDAVTSLGGVELRVDEWGIDAIYSGSQKCLSCVPGLSPVSFSPAAVEKLKNRKSPVQSWFLDQSLVMAYWTSAGGKRSYHHTAPVNALYALHESLRILAAEGLENAWQRHHEMHLVLRAGLEKLGLNFVVAEDYRLPQLNTVYIPAGVDDAAVRTRLLKDYNLEIGAGLGALAGKAWRIGLMGFGARRENVSLCLKALEEVLN</sequence>
<dbReference type="PROSITE" id="PS00595">
    <property type="entry name" value="AA_TRANSFER_CLASS_5"/>
    <property type="match status" value="1"/>
</dbReference>
<evidence type="ECO:0000256" key="4">
    <source>
        <dbReference type="ARBA" id="ARBA00022679"/>
    </source>
</evidence>
<proteinExistence type="inferred from homology"/>
<dbReference type="EMBL" id="JAMTCC010000047">
    <property type="protein sequence ID" value="MCT7947600.1"/>
    <property type="molecule type" value="Genomic_DNA"/>
</dbReference>
<dbReference type="SUPFAM" id="SSF53383">
    <property type="entry name" value="PLP-dependent transferases"/>
    <property type="match status" value="1"/>
</dbReference>
<dbReference type="AlphaFoldDB" id="A0A9X3B1G3"/>
<feature type="domain" description="Aminotransferase class V" evidence="10">
    <location>
        <begin position="37"/>
        <end position="342"/>
    </location>
</feature>
<evidence type="ECO:0000256" key="3">
    <source>
        <dbReference type="ARBA" id="ARBA00022576"/>
    </source>
</evidence>
<dbReference type="GO" id="GO:0019265">
    <property type="term" value="P:glycine biosynthetic process, by transamination of glyoxylate"/>
    <property type="evidence" value="ECO:0007669"/>
    <property type="project" value="TreeGrafter"/>
</dbReference>
<dbReference type="PANTHER" id="PTHR21152">
    <property type="entry name" value="AMINOTRANSFERASE CLASS V"/>
    <property type="match status" value="1"/>
</dbReference>
<dbReference type="Gene3D" id="3.40.640.10">
    <property type="entry name" value="Type I PLP-dependent aspartate aminotransferase-like (Major domain)"/>
    <property type="match status" value="1"/>
</dbReference>
<evidence type="ECO:0000256" key="8">
    <source>
        <dbReference type="RuleBase" id="RU004075"/>
    </source>
</evidence>
<dbReference type="Pfam" id="PF00266">
    <property type="entry name" value="Aminotran_5"/>
    <property type="match status" value="1"/>
</dbReference>
<dbReference type="RefSeq" id="WP_261273787.1">
    <property type="nucleotide sequence ID" value="NZ_JAMTCC010000047.1"/>
</dbReference>
<dbReference type="PANTHER" id="PTHR21152:SF40">
    <property type="entry name" value="ALANINE--GLYOXYLATE AMINOTRANSFERASE"/>
    <property type="match status" value="1"/>
</dbReference>
<dbReference type="PIRSF" id="PIRSF000524">
    <property type="entry name" value="SPT"/>
    <property type="match status" value="1"/>
</dbReference>
<feature type="modified residue" description="N6-(pyridoxal phosphate)lysine" evidence="7">
    <location>
        <position position="202"/>
    </location>
</feature>
<keyword evidence="4" id="KW-0808">Transferase</keyword>
<evidence type="ECO:0000256" key="5">
    <source>
        <dbReference type="ARBA" id="ARBA00022898"/>
    </source>
</evidence>
<dbReference type="InterPro" id="IPR015424">
    <property type="entry name" value="PyrdxlP-dep_Trfase"/>
</dbReference>
<organism evidence="11 12">
    <name type="scientific">Shewanella septentrionalis</name>
    <dbReference type="NCBI Taxonomy" id="2952223"/>
    <lineage>
        <taxon>Bacteria</taxon>
        <taxon>Pseudomonadati</taxon>
        <taxon>Pseudomonadota</taxon>
        <taxon>Gammaproteobacteria</taxon>
        <taxon>Alteromonadales</taxon>
        <taxon>Shewanellaceae</taxon>
        <taxon>Shewanella</taxon>
    </lineage>
</organism>
<dbReference type="InterPro" id="IPR000192">
    <property type="entry name" value="Aminotrans_V_dom"/>
</dbReference>
<protein>
    <submittedName>
        <fullName evidence="11">Alanine--glyoxylate aminotransferase family protein</fullName>
    </submittedName>
</protein>
<evidence type="ECO:0000259" key="10">
    <source>
        <dbReference type="Pfam" id="PF00266"/>
    </source>
</evidence>
<dbReference type="GO" id="GO:0008453">
    <property type="term" value="F:alanine-glyoxylate transaminase activity"/>
    <property type="evidence" value="ECO:0007669"/>
    <property type="project" value="TreeGrafter"/>
</dbReference>
<reference evidence="11" key="1">
    <citation type="journal article" date="2023" name="Int. J. Syst. Evol. Microbiol.">
        <title>&lt;i&gt;Shewanella septentrionalis&lt;/i&gt; sp. nov. and &lt;i&gt;Shewanella holmiensis&lt;/i&gt; sp. nov., isolated from Baltic Sea water and sediments.</title>
        <authorList>
            <person name="Martin-Rodriguez A.J."/>
            <person name="Thorell K."/>
            <person name="Joffre E."/>
            <person name="Jensie-Markopoulos S."/>
            <person name="Moore E.R.B."/>
            <person name="Sjoling A."/>
        </authorList>
    </citation>
    <scope>NUCLEOTIDE SEQUENCE</scope>
    <source>
        <strain evidence="11">SP1W3</strain>
    </source>
</reference>
<dbReference type="FunFam" id="3.40.640.10:FF:000027">
    <property type="entry name" value="Serine--pyruvate aminotransferase, mitochondrial"/>
    <property type="match status" value="1"/>
</dbReference>
<keyword evidence="12" id="KW-1185">Reference proteome</keyword>
<evidence type="ECO:0000313" key="12">
    <source>
        <dbReference type="Proteomes" id="UP001155604"/>
    </source>
</evidence>
<name>A0A9X3B1G3_9GAMM</name>
<evidence type="ECO:0000256" key="6">
    <source>
        <dbReference type="PIRSR" id="PIRSR000524-1"/>
    </source>
</evidence>
<evidence type="ECO:0000256" key="1">
    <source>
        <dbReference type="ARBA" id="ARBA00001933"/>
    </source>
</evidence>
<dbReference type="Gene3D" id="3.90.1150.10">
    <property type="entry name" value="Aspartate Aminotransferase, domain 1"/>
    <property type="match status" value="1"/>
</dbReference>
<gene>
    <name evidence="11" type="ORF">NE536_19810</name>
</gene>
<accession>A0A9X3B1G3</accession>
<dbReference type="InterPro" id="IPR024169">
    <property type="entry name" value="SP_NH2Trfase/AEP_transaminase"/>
</dbReference>
<evidence type="ECO:0000256" key="7">
    <source>
        <dbReference type="PIRSR" id="PIRSR000524-50"/>
    </source>
</evidence>
<dbReference type="InterPro" id="IPR015422">
    <property type="entry name" value="PyrdxlP-dep_Trfase_small"/>
</dbReference>
<dbReference type="InterPro" id="IPR015421">
    <property type="entry name" value="PyrdxlP-dep_Trfase_major"/>
</dbReference>